<sequence length="485" mass="54167">MTMHFRTAHLHQFEASGKPFLYLQSAAIFALDDTSQSILELLDVGSRTREDIQGMLGTRLSTAELDEGMDELLRVQAIVPVNEAPKPVPKVIPLEPFPLTTMVMNVTNQCNLACAYCYEYGEDKIVDTTNGKQPKFMSEETAKQSVDFMFREAGPNKVVHMTLFGGETLLNFPVLKIAIPYARKRASEVGKRVEFNLTTNATLLSPEIIDFLIENDVAVTISIDGPQDMQDKFRVFHNGAGSYDVAMPKIKELLRRHRAKPIGARVTLTSQTLDVQRIFKHLTEEIGFREVGFAPVTTSPSQQYAIEDGGFDKMLGQFRGLAHEFLDYAVENRHHGFANVKDTLEEIHKGASKAYPCGAGLGLMGVATDGQVALCHRFAGSDDHSLGTVGEGIDRERQSGFLNRHHVENKTDCRTCWARPLCAGGCYHEAHTRYGTTEGPNLHYCDWIREWTDVCLRIYGELAERNPAYLARFEGRVTNEASQTN</sequence>
<evidence type="ECO:0000256" key="1">
    <source>
        <dbReference type="ARBA" id="ARBA00001966"/>
    </source>
</evidence>
<dbReference type="Gene3D" id="3.20.20.70">
    <property type="entry name" value="Aldolase class I"/>
    <property type="match status" value="1"/>
</dbReference>
<evidence type="ECO:0000313" key="7">
    <source>
        <dbReference type="EMBL" id="SUZ91487.1"/>
    </source>
</evidence>
<keyword evidence="2" id="KW-0949">S-adenosyl-L-methionine</keyword>
<evidence type="ECO:0000259" key="6">
    <source>
        <dbReference type="PROSITE" id="PS51918"/>
    </source>
</evidence>
<evidence type="ECO:0000256" key="5">
    <source>
        <dbReference type="ARBA" id="ARBA00023014"/>
    </source>
</evidence>
<proteinExistence type="predicted"/>
<dbReference type="PANTHER" id="PTHR43273:SF8">
    <property type="entry name" value="RADICAL SAM DOMAIN PROTEIN"/>
    <property type="match status" value="1"/>
</dbReference>
<dbReference type="GO" id="GO:0046872">
    <property type="term" value="F:metal ion binding"/>
    <property type="evidence" value="ECO:0007669"/>
    <property type="project" value="UniProtKB-KW"/>
</dbReference>
<dbReference type="GO" id="GO:0016491">
    <property type="term" value="F:oxidoreductase activity"/>
    <property type="evidence" value="ECO:0007669"/>
    <property type="project" value="InterPro"/>
</dbReference>
<keyword evidence="3" id="KW-0479">Metal-binding</keyword>
<dbReference type="AlphaFoldDB" id="A0A381RNK7"/>
<evidence type="ECO:0000256" key="3">
    <source>
        <dbReference type="ARBA" id="ARBA00022723"/>
    </source>
</evidence>
<dbReference type="InterPro" id="IPR007197">
    <property type="entry name" value="rSAM"/>
</dbReference>
<dbReference type="PANTHER" id="PTHR43273">
    <property type="entry name" value="ANAEROBIC SULFATASE-MATURATING ENZYME HOMOLOG ASLB-RELATED"/>
    <property type="match status" value="1"/>
</dbReference>
<dbReference type="InterPro" id="IPR013785">
    <property type="entry name" value="Aldolase_TIM"/>
</dbReference>
<name>A0A381RNK7_9ZZZZ</name>
<dbReference type="InterPro" id="IPR023886">
    <property type="entry name" value="QH-AmDH_gsu_maturation"/>
</dbReference>
<dbReference type="SFLD" id="SFLDG01386">
    <property type="entry name" value="main_SPASM_domain-containing"/>
    <property type="match status" value="1"/>
</dbReference>
<organism evidence="7">
    <name type="scientific">marine metagenome</name>
    <dbReference type="NCBI Taxonomy" id="408172"/>
    <lineage>
        <taxon>unclassified sequences</taxon>
        <taxon>metagenomes</taxon>
        <taxon>ecological metagenomes</taxon>
    </lineage>
</organism>
<keyword evidence="4" id="KW-0408">Iron</keyword>
<accession>A0A381RNK7</accession>
<keyword evidence="5" id="KW-0411">Iron-sulfur</keyword>
<reference evidence="7" key="1">
    <citation type="submission" date="2018-05" db="EMBL/GenBank/DDBJ databases">
        <authorList>
            <person name="Lanie J.A."/>
            <person name="Ng W.-L."/>
            <person name="Kazmierczak K.M."/>
            <person name="Andrzejewski T.M."/>
            <person name="Davidsen T.M."/>
            <person name="Wayne K.J."/>
            <person name="Tettelin H."/>
            <person name="Glass J.I."/>
            <person name="Rusch D."/>
            <person name="Podicherti R."/>
            <person name="Tsui H.-C.T."/>
            <person name="Winkler M.E."/>
        </authorList>
    </citation>
    <scope>NUCLEOTIDE SEQUENCE</scope>
</reference>
<dbReference type="InterPro" id="IPR023867">
    <property type="entry name" value="Sulphatase_maturase_rSAM"/>
</dbReference>
<dbReference type="SUPFAM" id="SSF102114">
    <property type="entry name" value="Radical SAM enzymes"/>
    <property type="match status" value="1"/>
</dbReference>
<dbReference type="SFLD" id="SFLDS00029">
    <property type="entry name" value="Radical_SAM"/>
    <property type="match status" value="1"/>
</dbReference>
<dbReference type="CDD" id="cd01335">
    <property type="entry name" value="Radical_SAM"/>
    <property type="match status" value="1"/>
</dbReference>
<dbReference type="NCBIfam" id="TIGR03906">
    <property type="entry name" value="quino_hemo_SAM"/>
    <property type="match status" value="1"/>
</dbReference>
<dbReference type="InterPro" id="IPR023885">
    <property type="entry name" value="4Fe4S-binding_SPASM_dom"/>
</dbReference>
<feature type="domain" description="Radical SAM core" evidence="6">
    <location>
        <begin position="96"/>
        <end position="324"/>
    </location>
</feature>
<evidence type="ECO:0000256" key="4">
    <source>
        <dbReference type="ARBA" id="ARBA00023004"/>
    </source>
</evidence>
<dbReference type="GO" id="GO:0051536">
    <property type="term" value="F:iron-sulfur cluster binding"/>
    <property type="evidence" value="ECO:0007669"/>
    <property type="project" value="UniProtKB-KW"/>
</dbReference>
<protein>
    <recommendedName>
        <fullName evidence="6">Radical SAM core domain-containing protein</fullName>
    </recommendedName>
</protein>
<gene>
    <name evidence="7" type="ORF">METZ01_LOCUS44341</name>
</gene>
<dbReference type="SFLD" id="SFLDG01384">
    <property type="entry name" value="thioether_bond_formation_requi"/>
    <property type="match status" value="1"/>
</dbReference>
<dbReference type="SFLD" id="SFLDG01067">
    <property type="entry name" value="SPASM/twitch_domain_containing"/>
    <property type="match status" value="1"/>
</dbReference>
<evidence type="ECO:0000256" key="2">
    <source>
        <dbReference type="ARBA" id="ARBA00022691"/>
    </source>
</evidence>
<dbReference type="NCBIfam" id="TIGR04085">
    <property type="entry name" value="rSAM_more_4Fe4S"/>
    <property type="match status" value="1"/>
</dbReference>
<comment type="cofactor">
    <cofactor evidence="1">
        <name>[4Fe-4S] cluster</name>
        <dbReference type="ChEBI" id="CHEBI:49883"/>
    </cofactor>
</comment>
<dbReference type="InterPro" id="IPR058240">
    <property type="entry name" value="rSAM_sf"/>
</dbReference>
<dbReference type="EMBL" id="UINC01001979">
    <property type="protein sequence ID" value="SUZ91487.1"/>
    <property type="molecule type" value="Genomic_DNA"/>
</dbReference>
<dbReference type="PROSITE" id="PS51918">
    <property type="entry name" value="RADICAL_SAM"/>
    <property type="match status" value="1"/>
</dbReference>
<dbReference type="Pfam" id="PF04055">
    <property type="entry name" value="Radical_SAM"/>
    <property type="match status" value="1"/>
</dbReference>